<name>A0A6M1PNG6_9BACL</name>
<evidence type="ECO:0000259" key="1">
    <source>
        <dbReference type="PROSITE" id="PS51186"/>
    </source>
</evidence>
<accession>A0A6M1PNG6</accession>
<feature type="domain" description="N-acetyltransferase" evidence="1">
    <location>
        <begin position="1"/>
        <end position="157"/>
    </location>
</feature>
<dbReference type="AlphaFoldDB" id="A0A6M1PNG6"/>
<comment type="caution">
    <text evidence="2">The sequence shown here is derived from an EMBL/GenBank/DDBJ whole genome shotgun (WGS) entry which is preliminary data.</text>
</comment>
<organism evidence="2 3">
    <name type="scientific">Paenibacillus apii</name>
    <dbReference type="NCBI Taxonomy" id="1850370"/>
    <lineage>
        <taxon>Bacteria</taxon>
        <taxon>Bacillati</taxon>
        <taxon>Bacillota</taxon>
        <taxon>Bacilli</taxon>
        <taxon>Bacillales</taxon>
        <taxon>Paenibacillaceae</taxon>
        <taxon>Paenibacillus</taxon>
    </lineage>
</organism>
<protein>
    <submittedName>
        <fullName evidence="2">GNAT family N-acetyltransferase</fullName>
    </submittedName>
</protein>
<dbReference type="Pfam" id="PF00583">
    <property type="entry name" value="Acetyltransf_1"/>
    <property type="match status" value="1"/>
</dbReference>
<dbReference type="EMBL" id="JAAKGU010000011">
    <property type="protein sequence ID" value="NGM84800.1"/>
    <property type="molecule type" value="Genomic_DNA"/>
</dbReference>
<dbReference type="SUPFAM" id="SSF55729">
    <property type="entry name" value="Acyl-CoA N-acyltransferases (Nat)"/>
    <property type="match status" value="1"/>
</dbReference>
<reference evidence="2 3" key="1">
    <citation type="submission" date="2020-02" db="EMBL/GenBank/DDBJ databases">
        <authorList>
            <person name="Gao J."/>
            <person name="Sun J."/>
        </authorList>
    </citation>
    <scope>NUCLEOTIDE SEQUENCE [LARGE SCALE GENOMIC DNA]</scope>
    <source>
        <strain evidence="2 3">7124</strain>
    </source>
</reference>
<dbReference type="InterPro" id="IPR016181">
    <property type="entry name" value="Acyl_CoA_acyltransferase"/>
</dbReference>
<gene>
    <name evidence="2" type="ORF">G5B47_20565</name>
</gene>
<proteinExistence type="predicted"/>
<evidence type="ECO:0000313" key="2">
    <source>
        <dbReference type="EMBL" id="NGM84800.1"/>
    </source>
</evidence>
<keyword evidence="3" id="KW-1185">Reference proteome</keyword>
<dbReference type="InterPro" id="IPR000182">
    <property type="entry name" value="GNAT_dom"/>
</dbReference>
<sequence>MNITTASLSERHHVENLMQFYIYDFTEFTRASILEDGTFRTLPDLDSYWSEQYKNHIYLIKAGGEVAGFILMKETEDTRKYNYLAHFFILRKFRRSGIGRKAAEIILKKYKGEWELYQLENNIPAQIFWDKVIKDISDGEVRVWVENGRRYQNFFCK</sequence>
<dbReference type="Proteomes" id="UP000480151">
    <property type="component" value="Unassembled WGS sequence"/>
</dbReference>
<keyword evidence="2" id="KW-0808">Transferase</keyword>
<dbReference type="Gene3D" id="3.40.630.30">
    <property type="match status" value="1"/>
</dbReference>
<evidence type="ECO:0000313" key="3">
    <source>
        <dbReference type="Proteomes" id="UP000480151"/>
    </source>
</evidence>
<dbReference type="CDD" id="cd04301">
    <property type="entry name" value="NAT_SF"/>
    <property type="match status" value="1"/>
</dbReference>
<dbReference type="PROSITE" id="PS51186">
    <property type="entry name" value="GNAT"/>
    <property type="match status" value="1"/>
</dbReference>
<dbReference type="GO" id="GO:0016747">
    <property type="term" value="F:acyltransferase activity, transferring groups other than amino-acyl groups"/>
    <property type="evidence" value="ECO:0007669"/>
    <property type="project" value="InterPro"/>
</dbReference>